<dbReference type="EMBL" id="JAHYIQ010000029">
    <property type="protein sequence ID" value="KAK1120883.1"/>
    <property type="molecule type" value="Genomic_DNA"/>
</dbReference>
<protein>
    <submittedName>
        <fullName evidence="1">Uncharacterized protein</fullName>
    </submittedName>
</protein>
<keyword evidence="2" id="KW-1185">Reference proteome</keyword>
<evidence type="ECO:0000313" key="2">
    <source>
        <dbReference type="Proteomes" id="UP001177670"/>
    </source>
</evidence>
<proteinExistence type="predicted"/>
<dbReference type="AlphaFoldDB" id="A0AA40KHV2"/>
<sequence>MEQRGIKVKGFLKEHLKMETEVMETRRVKKEREKDMMIAKVKNWKDKKKIMARKKGLDVDIYIKDDMTIKERKEVQRELRRIAREKRRRQDDGKICIDQRWFKWNEQKGGIVEMRQEKKD</sequence>
<gene>
    <name evidence="1" type="ORF">K0M31_011082</name>
</gene>
<evidence type="ECO:0000313" key="1">
    <source>
        <dbReference type="EMBL" id="KAK1120883.1"/>
    </source>
</evidence>
<name>A0AA40KHV2_9HYME</name>
<organism evidence="1 2">
    <name type="scientific">Melipona bicolor</name>
    <dbReference type="NCBI Taxonomy" id="60889"/>
    <lineage>
        <taxon>Eukaryota</taxon>
        <taxon>Metazoa</taxon>
        <taxon>Ecdysozoa</taxon>
        <taxon>Arthropoda</taxon>
        <taxon>Hexapoda</taxon>
        <taxon>Insecta</taxon>
        <taxon>Pterygota</taxon>
        <taxon>Neoptera</taxon>
        <taxon>Endopterygota</taxon>
        <taxon>Hymenoptera</taxon>
        <taxon>Apocrita</taxon>
        <taxon>Aculeata</taxon>
        <taxon>Apoidea</taxon>
        <taxon>Anthophila</taxon>
        <taxon>Apidae</taxon>
        <taxon>Melipona</taxon>
    </lineage>
</organism>
<dbReference type="Proteomes" id="UP001177670">
    <property type="component" value="Unassembled WGS sequence"/>
</dbReference>
<comment type="caution">
    <text evidence="1">The sequence shown here is derived from an EMBL/GenBank/DDBJ whole genome shotgun (WGS) entry which is preliminary data.</text>
</comment>
<reference evidence="1" key="1">
    <citation type="submission" date="2021-10" db="EMBL/GenBank/DDBJ databases">
        <title>Melipona bicolor Genome sequencing and assembly.</title>
        <authorList>
            <person name="Araujo N.S."/>
            <person name="Arias M.C."/>
        </authorList>
    </citation>
    <scope>NUCLEOTIDE SEQUENCE</scope>
    <source>
        <strain evidence="1">USP_2M_L1-L4_2017</strain>
        <tissue evidence="1">Whole body</tissue>
    </source>
</reference>
<accession>A0AA40KHV2</accession>